<comment type="subcellular location">
    <subcellularLocation>
        <location evidence="1">Endoplasmic reticulum membrane</location>
        <topology evidence="1">Single-pass membrane protein</topology>
    </subcellularLocation>
</comment>
<proteinExistence type="inferred from homology"/>
<evidence type="ECO:0000256" key="9">
    <source>
        <dbReference type="SAM" id="Phobius"/>
    </source>
</evidence>
<accession>A0A8B7NK35</accession>
<sequence length="561" mass="60493">MLWLSEDVVEFLRGGALLMAFLVVLSPLQARATSEFNVHRLQQFQLHSNSFGSLGSLVNVEAGTLSDGPMLRQCILAKLVDVTPEVYRLVSSQGAAAMVIILPSNMTALSAPVKMLVRQLEEAMLSTEVPMAVYLAQETPELAAIYQSVKDKTSSGASSAAANFLSSLASDGYQMVVSGAQSKPMLDVAVANVQGQLNGFGAEEKLPSIAIVAHYDAFGAAPELSFGADSNGSGVAALLEIARLLSRLYKSPHTHPHANLFFLLPGGGFLNYQGTKRFLDDMEGGDTNILGEGRPTFVLCLDALAATNSLQLHVSRPPKNGTLMHAFYQRLLEAGQELGVEVGLVHRKIDLADARQPWQHHLYSIKKLSAATLSALTSGDGDERGSITDTLSALNTTRLVLHTSVLHTALLRTIYNGAAGAVHHMLHDLPPALNVNSNSLSYWLSLLTSQARSTQLLQPAKSHPLVRALHEALLRFTVDVKLSVFKPDKRDPDFGFHDNTGGVMVAYSIKPASFDLLLSLIIAGYLGVVYLLLQQMPLIQNLVIQSSSIRVSNGKVKSKYH</sequence>
<dbReference type="Gene3D" id="3.40.630.10">
    <property type="entry name" value="Zn peptidases"/>
    <property type="match status" value="1"/>
</dbReference>
<evidence type="ECO:0000256" key="2">
    <source>
        <dbReference type="ARBA" id="ARBA00007717"/>
    </source>
</evidence>
<dbReference type="GO" id="GO:0005789">
    <property type="term" value="C:endoplasmic reticulum membrane"/>
    <property type="evidence" value="ECO:0007669"/>
    <property type="project" value="UniProtKB-SubCell"/>
</dbReference>
<keyword evidence="7 9" id="KW-0472">Membrane</keyword>
<evidence type="ECO:0000256" key="4">
    <source>
        <dbReference type="ARBA" id="ARBA00022729"/>
    </source>
</evidence>
<organism evidence="10 11">
    <name type="scientific">Hyalella azteca</name>
    <name type="common">Amphipod</name>
    <dbReference type="NCBI Taxonomy" id="294128"/>
    <lineage>
        <taxon>Eukaryota</taxon>
        <taxon>Metazoa</taxon>
        <taxon>Ecdysozoa</taxon>
        <taxon>Arthropoda</taxon>
        <taxon>Crustacea</taxon>
        <taxon>Multicrustacea</taxon>
        <taxon>Malacostraca</taxon>
        <taxon>Eumalacostraca</taxon>
        <taxon>Peracarida</taxon>
        <taxon>Amphipoda</taxon>
        <taxon>Senticaudata</taxon>
        <taxon>Talitrida</taxon>
        <taxon>Talitroidea</taxon>
        <taxon>Hyalellidae</taxon>
        <taxon>Hyalella</taxon>
    </lineage>
</organism>
<dbReference type="KEGG" id="hazt:108671046"/>
<reference evidence="11" key="1">
    <citation type="submission" date="2025-08" db="UniProtKB">
        <authorList>
            <consortium name="RefSeq"/>
        </authorList>
    </citation>
    <scope>IDENTIFICATION</scope>
    <source>
        <tissue evidence="11">Whole organism</tissue>
    </source>
</reference>
<evidence type="ECO:0000256" key="8">
    <source>
        <dbReference type="ARBA" id="ARBA00023180"/>
    </source>
</evidence>
<dbReference type="OrthoDB" id="5913609at2759"/>
<dbReference type="PANTHER" id="PTHR31826">
    <property type="entry name" value="NICALIN"/>
    <property type="match status" value="1"/>
</dbReference>
<keyword evidence="3 9" id="KW-0812">Transmembrane</keyword>
<evidence type="ECO:0000313" key="11">
    <source>
        <dbReference type="RefSeq" id="XP_018014018.1"/>
    </source>
</evidence>
<dbReference type="SUPFAM" id="SSF53187">
    <property type="entry name" value="Zn-dependent exopeptidases"/>
    <property type="match status" value="1"/>
</dbReference>
<dbReference type="Proteomes" id="UP000694843">
    <property type="component" value="Unplaced"/>
</dbReference>
<comment type="similarity">
    <text evidence="2">Belongs to the nicastrin family.</text>
</comment>
<dbReference type="AlphaFoldDB" id="A0A8B7NK35"/>
<dbReference type="OMA" id="WSTSRHC"/>
<evidence type="ECO:0000256" key="5">
    <source>
        <dbReference type="ARBA" id="ARBA00022824"/>
    </source>
</evidence>
<protein>
    <submittedName>
        <fullName evidence="11">Nicalin-1</fullName>
    </submittedName>
</protein>
<evidence type="ECO:0000256" key="3">
    <source>
        <dbReference type="ARBA" id="ARBA00022692"/>
    </source>
</evidence>
<feature type="transmembrane region" description="Helical" evidence="9">
    <location>
        <begin position="516"/>
        <end position="533"/>
    </location>
</feature>
<keyword evidence="4" id="KW-0732">Signal</keyword>
<keyword evidence="10" id="KW-1185">Reference proteome</keyword>
<dbReference type="GO" id="GO:0009966">
    <property type="term" value="P:regulation of signal transduction"/>
    <property type="evidence" value="ECO:0007669"/>
    <property type="project" value="InterPro"/>
</dbReference>
<name>A0A8B7NK35_HYAAZ</name>
<evidence type="ECO:0000256" key="6">
    <source>
        <dbReference type="ARBA" id="ARBA00022989"/>
    </source>
</evidence>
<evidence type="ECO:0000256" key="1">
    <source>
        <dbReference type="ARBA" id="ARBA00004389"/>
    </source>
</evidence>
<evidence type="ECO:0000256" key="7">
    <source>
        <dbReference type="ARBA" id="ARBA00023136"/>
    </source>
</evidence>
<keyword evidence="5" id="KW-0256">Endoplasmic reticulum</keyword>
<dbReference type="InterPro" id="IPR016574">
    <property type="entry name" value="Nicalin"/>
</dbReference>
<dbReference type="GeneID" id="108671046"/>
<dbReference type="Pfam" id="PF05450">
    <property type="entry name" value="Nicastrin"/>
    <property type="match status" value="1"/>
</dbReference>
<keyword evidence="6 9" id="KW-1133">Transmembrane helix</keyword>
<dbReference type="CDD" id="cd03882">
    <property type="entry name" value="M28_nicalin_like"/>
    <property type="match status" value="1"/>
</dbReference>
<keyword evidence="8" id="KW-0325">Glycoprotein</keyword>
<evidence type="ECO:0000313" key="10">
    <source>
        <dbReference type="Proteomes" id="UP000694843"/>
    </source>
</evidence>
<dbReference type="RefSeq" id="XP_018014018.1">
    <property type="nucleotide sequence ID" value="XM_018158529.2"/>
</dbReference>
<gene>
    <name evidence="11" type="primary">LOC108671046</name>
</gene>